<dbReference type="AlphaFoldDB" id="A0A8D8TP66"/>
<dbReference type="EMBL" id="HBUF01293356">
    <property type="protein sequence ID" value="CAG6689667.1"/>
    <property type="molecule type" value="Transcribed_RNA"/>
</dbReference>
<dbReference type="EMBL" id="HBUF01293358">
    <property type="protein sequence ID" value="CAG6689670.1"/>
    <property type="molecule type" value="Transcribed_RNA"/>
</dbReference>
<evidence type="ECO:0000256" key="1">
    <source>
        <dbReference type="SAM" id="Phobius"/>
    </source>
</evidence>
<organism evidence="2">
    <name type="scientific">Cacopsylla melanoneura</name>
    <dbReference type="NCBI Taxonomy" id="428564"/>
    <lineage>
        <taxon>Eukaryota</taxon>
        <taxon>Metazoa</taxon>
        <taxon>Ecdysozoa</taxon>
        <taxon>Arthropoda</taxon>
        <taxon>Hexapoda</taxon>
        <taxon>Insecta</taxon>
        <taxon>Pterygota</taxon>
        <taxon>Neoptera</taxon>
        <taxon>Paraneoptera</taxon>
        <taxon>Hemiptera</taxon>
        <taxon>Sternorrhyncha</taxon>
        <taxon>Psylloidea</taxon>
        <taxon>Psyllidae</taxon>
        <taxon>Psyllinae</taxon>
        <taxon>Cacopsylla</taxon>
    </lineage>
</organism>
<feature type="transmembrane region" description="Helical" evidence="1">
    <location>
        <begin position="12"/>
        <end position="37"/>
    </location>
</feature>
<dbReference type="EMBL" id="HBUF01425324">
    <property type="protein sequence ID" value="CAG6741330.1"/>
    <property type="molecule type" value="Transcribed_RNA"/>
</dbReference>
<dbReference type="EMBL" id="HBUF01552348">
    <property type="protein sequence ID" value="CAG6759357.1"/>
    <property type="molecule type" value="Transcribed_RNA"/>
</dbReference>
<keyword evidence="1" id="KW-0472">Membrane</keyword>
<dbReference type="EMBL" id="HBUF01552345">
    <property type="protein sequence ID" value="CAG6759352.1"/>
    <property type="molecule type" value="Transcribed_RNA"/>
</dbReference>
<dbReference type="EMBL" id="HBUF01425325">
    <property type="protein sequence ID" value="CAG6741331.1"/>
    <property type="molecule type" value="Transcribed_RNA"/>
</dbReference>
<sequence>MFDIVFMDEDFRLFVLFIVCFKNYLHSTIVGCFLFYLTFIFSDSSEPFNQVIDHTPQSYIGNVHGSFDPPRFSLLRPLICIHSQFFPNNLFVDFQQLSPPMDIEVFNINDAAIVIIMNGITNCCPVYV</sequence>
<dbReference type="EMBL" id="HBUF01293355">
    <property type="protein sequence ID" value="CAG6689665.1"/>
    <property type="molecule type" value="Transcribed_RNA"/>
</dbReference>
<reference evidence="2" key="1">
    <citation type="submission" date="2021-05" db="EMBL/GenBank/DDBJ databases">
        <authorList>
            <person name="Alioto T."/>
            <person name="Alioto T."/>
            <person name="Gomez Garrido J."/>
        </authorList>
    </citation>
    <scope>NUCLEOTIDE SEQUENCE</scope>
</reference>
<evidence type="ECO:0000313" key="2">
    <source>
        <dbReference type="EMBL" id="CAG6689670.1"/>
    </source>
</evidence>
<keyword evidence="1" id="KW-1133">Transmembrane helix</keyword>
<protein>
    <submittedName>
        <fullName evidence="2">Uncharacterized protein</fullName>
    </submittedName>
</protein>
<accession>A0A8D8TP66</accession>
<proteinExistence type="predicted"/>
<name>A0A8D8TP66_9HEMI</name>
<keyword evidence="1" id="KW-0812">Transmembrane</keyword>